<comment type="caution">
    <text evidence="15">The sequence shown here is derived from an EMBL/GenBank/DDBJ whole genome shotgun (WGS) entry which is preliminary data.</text>
</comment>
<keyword evidence="7" id="KW-0676">Redox-active center</keyword>
<evidence type="ECO:0000259" key="14">
    <source>
        <dbReference type="PROSITE" id="PS51352"/>
    </source>
</evidence>
<keyword evidence="16" id="KW-1185">Reference proteome</keyword>
<evidence type="ECO:0000256" key="9">
    <source>
        <dbReference type="ARBA" id="ARBA00038489"/>
    </source>
</evidence>
<dbReference type="OrthoDB" id="338622at2759"/>
<dbReference type="InterPro" id="IPR013766">
    <property type="entry name" value="Thioredoxin_domain"/>
</dbReference>
<dbReference type="GO" id="GO:0008379">
    <property type="term" value="F:thioredoxin peroxidase activity"/>
    <property type="evidence" value="ECO:0007669"/>
    <property type="project" value="TreeGrafter"/>
</dbReference>
<keyword evidence="13" id="KW-0812">Transmembrane</keyword>
<name>A0A8J5Y0D4_9ROSI</name>
<dbReference type="InterPro" id="IPR050924">
    <property type="entry name" value="Peroxiredoxin_BCP/PrxQ"/>
</dbReference>
<sequence>MYEVKIGLQQYFFREFIFLIFTILQILLTLINWVNRAPRQPFSSPLYSPLEHCINPHNHTLHPSLLPSPTPNTHSSVFHRVPILSKSPLSLFHGIKHSLSPLSIPSSSFKSSISAKVEKGLVPPIFTLKDQDEKKISLSMFKGKPVVVYFYPADETPICTKQVIALKAFVYQACAFRDSYEKFKKLGAEVVGISGDDPSPHKVIIILILDFFIWYFAKRYRLQFTLLSDEGNKVRKAWGVEEVKGQTP</sequence>
<accession>A0A8J5Y0D4</accession>
<dbReference type="PANTHER" id="PTHR42801:SF4">
    <property type="entry name" value="AHPC_TSA FAMILY PROTEIN"/>
    <property type="match status" value="1"/>
</dbReference>
<feature type="domain" description="Thioredoxin" evidence="14">
    <location>
        <begin position="117"/>
        <end position="248"/>
    </location>
</feature>
<dbReference type="GO" id="GO:0009543">
    <property type="term" value="C:chloroplast thylakoid lumen"/>
    <property type="evidence" value="ECO:0007669"/>
    <property type="project" value="UniProtKB-SubCell"/>
</dbReference>
<evidence type="ECO:0000256" key="6">
    <source>
        <dbReference type="ARBA" id="ARBA00023157"/>
    </source>
</evidence>
<evidence type="ECO:0000313" key="15">
    <source>
        <dbReference type="EMBL" id="KAG8471872.1"/>
    </source>
</evidence>
<comment type="catalytic activity">
    <reaction evidence="12">
        <text>a hydroperoxide + [thioredoxin]-dithiol = an alcohol + [thioredoxin]-disulfide + H2O</text>
        <dbReference type="Rhea" id="RHEA:62620"/>
        <dbReference type="Rhea" id="RHEA-COMP:10698"/>
        <dbReference type="Rhea" id="RHEA-COMP:10700"/>
        <dbReference type="ChEBI" id="CHEBI:15377"/>
        <dbReference type="ChEBI" id="CHEBI:29950"/>
        <dbReference type="ChEBI" id="CHEBI:30879"/>
        <dbReference type="ChEBI" id="CHEBI:35924"/>
        <dbReference type="ChEBI" id="CHEBI:50058"/>
        <dbReference type="EC" id="1.11.1.24"/>
    </reaction>
</comment>
<keyword evidence="4" id="KW-0049">Antioxidant</keyword>
<evidence type="ECO:0000256" key="11">
    <source>
        <dbReference type="ARBA" id="ARBA00042163"/>
    </source>
</evidence>
<protein>
    <recommendedName>
        <fullName evidence="10">Peroxiredoxin Q, chloroplastic</fullName>
        <ecNumber evidence="2">1.11.1.24</ecNumber>
    </recommendedName>
    <alternativeName>
        <fullName evidence="8">Thioredoxin peroxidase</fullName>
    </alternativeName>
    <alternativeName>
        <fullName evidence="11">Thioredoxin-dependent peroxiredoxin Q</fullName>
    </alternativeName>
</protein>
<keyword evidence="13" id="KW-1133">Transmembrane helix</keyword>
<evidence type="ECO:0000256" key="12">
    <source>
        <dbReference type="ARBA" id="ARBA00049091"/>
    </source>
</evidence>
<dbReference type="SUPFAM" id="SSF52833">
    <property type="entry name" value="Thioredoxin-like"/>
    <property type="match status" value="1"/>
</dbReference>
<dbReference type="CDD" id="cd03017">
    <property type="entry name" value="PRX_BCP"/>
    <property type="match status" value="1"/>
</dbReference>
<comment type="subcellular location">
    <subcellularLocation>
        <location evidence="1">Plastid</location>
        <location evidence="1">Chloroplast thylakoid lumen</location>
    </subcellularLocation>
</comment>
<evidence type="ECO:0000256" key="7">
    <source>
        <dbReference type="ARBA" id="ARBA00023284"/>
    </source>
</evidence>
<keyword evidence="13" id="KW-0472">Membrane</keyword>
<evidence type="ECO:0000256" key="5">
    <source>
        <dbReference type="ARBA" id="ARBA00023002"/>
    </source>
</evidence>
<dbReference type="EMBL" id="JAHUZN010000013">
    <property type="protein sequence ID" value="KAG8471872.1"/>
    <property type="molecule type" value="Genomic_DNA"/>
</dbReference>
<evidence type="ECO:0000256" key="3">
    <source>
        <dbReference type="ARBA" id="ARBA00022559"/>
    </source>
</evidence>
<keyword evidence="6" id="KW-1015">Disulfide bond</keyword>
<comment type="similarity">
    <text evidence="9">Belongs to the peroxiredoxin family. BCP/PrxQ subfamily.</text>
</comment>
<dbReference type="Pfam" id="PF00578">
    <property type="entry name" value="AhpC-TSA"/>
    <property type="match status" value="1"/>
</dbReference>
<keyword evidence="3" id="KW-0575">Peroxidase</keyword>
<dbReference type="PANTHER" id="PTHR42801">
    <property type="entry name" value="THIOREDOXIN-DEPENDENT PEROXIDE REDUCTASE"/>
    <property type="match status" value="1"/>
</dbReference>
<dbReference type="GO" id="GO:0045454">
    <property type="term" value="P:cell redox homeostasis"/>
    <property type="evidence" value="ECO:0007669"/>
    <property type="project" value="TreeGrafter"/>
</dbReference>
<evidence type="ECO:0000256" key="8">
    <source>
        <dbReference type="ARBA" id="ARBA00032824"/>
    </source>
</evidence>
<keyword evidence="5" id="KW-0560">Oxidoreductase</keyword>
<evidence type="ECO:0000256" key="4">
    <source>
        <dbReference type="ARBA" id="ARBA00022862"/>
    </source>
</evidence>
<evidence type="ECO:0000256" key="13">
    <source>
        <dbReference type="SAM" id="Phobius"/>
    </source>
</evidence>
<evidence type="ECO:0000256" key="1">
    <source>
        <dbReference type="ARBA" id="ARBA00004456"/>
    </source>
</evidence>
<reference evidence="15 16" key="1">
    <citation type="journal article" date="2021" name="bioRxiv">
        <title>The Gossypium anomalum genome as a resource for cotton improvement and evolutionary analysis of hybrid incompatibility.</title>
        <authorList>
            <person name="Grover C.E."/>
            <person name="Yuan D."/>
            <person name="Arick M.A."/>
            <person name="Miller E.R."/>
            <person name="Hu G."/>
            <person name="Peterson D.G."/>
            <person name="Wendel J.F."/>
            <person name="Udall J.A."/>
        </authorList>
    </citation>
    <scope>NUCLEOTIDE SEQUENCE [LARGE SCALE GENOMIC DNA]</scope>
    <source>
        <strain evidence="15">JFW-Udall</strain>
        <tissue evidence="15">Leaf</tissue>
    </source>
</reference>
<organism evidence="15 16">
    <name type="scientific">Gossypium anomalum</name>
    <dbReference type="NCBI Taxonomy" id="47600"/>
    <lineage>
        <taxon>Eukaryota</taxon>
        <taxon>Viridiplantae</taxon>
        <taxon>Streptophyta</taxon>
        <taxon>Embryophyta</taxon>
        <taxon>Tracheophyta</taxon>
        <taxon>Spermatophyta</taxon>
        <taxon>Magnoliopsida</taxon>
        <taxon>eudicotyledons</taxon>
        <taxon>Gunneridae</taxon>
        <taxon>Pentapetalae</taxon>
        <taxon>rosids</taxon>
        <taxon>malvids</taxon>
        <taxon>Malvales</taxon>
        <taxon>Malvaceae</taxon>
        <taxon>Malvoideae</taxon>
        <taxon>Gossypium</taxon>
    </lineage>
</organism>
<evidence type="ECO:0000313" key="16">
    <source>
        <dbReference type="Proteomes" id="UP000701853"/>
    </source>
</evidence>
<gene>
    <name evidence="15" type="ORF">CXB51_036637</name>
</gene>
<feature type="transmembrane region" description="Helical" evidence="13">
    <location>
        <begin position="12"/>
        <end position="34"/>
    </location>
</feature>
<dbReference type="AlphaFoldDB" id="A0A8J5Y0D4"/>
<dbReference type="InterPro" id="IPR036249">
    <property type="entry name" value="Thioredoxin-like_sf"/>
</dbReference>
<proteinExistence type="inferred from homology"/>
<evidence type="ECO:0000256" key="2">
    <source>
        <dbReference type="ARBA" id="ARBA00013017"/>
    </source>
</evidence>
<dbReference type="InterPro" id="IPR000866">
    <property type="entry name" value="AhpC/TSA"/>
</dbReference>
<dbReference type="EC" id="1.11.1.24" evidence="2"/>
<dbReference type="Gene3D" id="3.40.30.10">
    <property type="entry name" value="Glutaredoxin"/>
    <property type="match status" value="1"/>
</dbReference>
<dbReference type="Proteomes" id="UP000701853">
    <property type="component" value="Chromosome 13"/>
</dbReference>
<dbReference type="PROSITE" id="PS51352">
    <property type="entry name" value="THIOREDOXIN_2"/>
    <property type="match status" value="1"/>
</dbReference>
<dbReference type="GO" id="GO:0034599">
    <property type="term" value="P:cellular response to oxidative stress"/>
    <property type="evidence" value="ECO:0007669"/>
    <property type="project" value="TreeGrafter"/>
</dbReference>
<evidence type="ECO:0000256" key="10">
    <source>
        <dbReference type="ARBA" id="ARBA00039701"/>
    </source>
</evidence>
<dbReference type="GO" id="GO:0009535">
    <property type="term" value="C:chloroplast thylakoid membrane"/>
    <property type="evidence" value="ECO:0007669"/>
    <property type="project" value="TreeGrafter"/>
</dbReference>